<dbReference type="SUPFAM" id="SSF50998">
    <property type="entry name" value="Quinoprotein alcohol dehydrogenase-like"/>
    <property type="match status" value="1"/>
</dbReference>
<evidence type="ECO:0000256" key="1">
    <source>
        <dbReference type="ARBA" id="ARBA00011187"/>
    </source>
</evidence>
<dbReference type="InterPro" id="IPR037379">
    <property type="entry name" value="WDR74/Nsa1"/>
</dbReference>
<dbReference type="PANTHER" id="PTHR16038:SF4">
    <property type="entry name" value="WD REPEAT-CONTAINING PROTEIN 74"/>
    <property type="match status" value="1"/>
</dbReference>
<dbReference type="STRING" id="578462.A0A0L0SUE2"/>
<dbReference type="GO" id="GO:0005730">
    <property type="term" value="C:nucleolus"/>
    <property type="evidence" value="ECO:0007669"/>
    <property type="project" value="InterPro"/>
</dbReference>
<sequence>MASATIRGREAVLVARANGVVDVWDHARVNSEEDEGPGPLLASVAAFVVPSGASIVDAREWVKVVDVDALDDTTIMAVNALGTLAAITLDPAPCTHRSSTTTAITQVAGRVQTVELGKDIHRVRPCAPHHRHLLAVGGNERDLHLVDLNAPKSQEADKKEEHLYTGLAKPSAWTGDVRHTVVWRARNVPFDSVGLRVPVWITDVRFLNTTGTAMATCTAYHEVKFYDTTKQRRPTSVIHVGDQPLRSLTVLPPTSRSDLLVSDSKGAVYRISPTQALAHARKAARAAGDPDHPRNKSIARRSGKPMAARSAIAGAYKGAQGAVRQVLAATMPDGTDVVCAVGLDRFVRVWDAKSHAVRARWFVKQRLEAAVVWRTPIEGGDAHAQPQVEEEEEEEEEVGDEVWDELDALERRQLGDDDHDEEDTFEELAVSAEPTKKRKDRRAEGDGDEDNVDVQRAPVKKKAVPKKLKKPARK</sequence>
<feature type="compositionally biased region" description="Basic residues" evidence="2">
    <location>
        <begin position="458"/>
        <end position="474"/>
    </location>
</feature>
<dbReference type="PANTHER" id="PTHR16038">
    <property type="entry name" value="NOP SEVEN ASSOCIATED PROTEIN 1"/>
    <property type="match status" value="1"/>
</dbReference>
<keyword evidence="4" id="KW-1185">Reference proteome</keyword>
<dbReference type="AlphaFoldDB" id="A0A0L0SUE2"/>
<feature type="region of interest" description="Disordered" evidence="2">
    <location>
        <begin position="378"/>
        <end position="474"/>
    </location>
</feature>
<reference evidence="3 4" key="1">
    <citation type="submission" date="2009-11" db="EMBL/GenBank/DDBJ databases">
        <title>Annotation of Allomyces macrogynus ATCC 38327.</title>
        <authorList>
            <consortium name="The Broad Institute Genome Sequencing Platform"/>
            <person name="Russ C."/>
            <person name="Cuomo C."/>
            <person name="Burger G."/>
            <person name="Gray M.W."/>
            <person name="Holland P.W.H."/>
            <person name="King N."/>
            <person name="Lang F.B.F."/>
            <person name="Roger A.J."/>
            <person name="Ruiz-Trillo I."/>
            <person name="Young S.K."/>
            <person name="Zeng Q."/>
            <person name="Gargeya S."/>
            <person name="Fitzgerald M."/>
            <person name="Haas B."/>
            <person name="Abouelleil A."/>
            <person name="Alvarado L."/>
            <person name="Arachchi H.M."/>
            <person name="Berlin A."/>
            <person name="Chapman S.B."/>
            <person name="Gearin G."/>
            <person name="Goldberg J."/>
            <person name="Griggs A."/>
            <person name="Gujja S."/>
            <person name="Hansen M."/>
            <person name="Heiman D."/>
            <person name="Howarth C."/>
            <person name="Larimer J."/>
            <person name="Lui A."/>
            <person name="MacDonald P.J.P."/>
            <person name="McCowen C."/>
            <person name="Montmayeur A."/>
            <person name="Murphy C."/>
            <person name="Neiman D."/>
            <person name="Pearson M."/>
            <person name="Priest M."/>
            <person name="Roberts A."/>
            <person name="Saif S."/>
            <person name="Shea T."/>
            <person name="Sisk P."/>
            <person name="Stolte C."/>
            <person name="Sykes S."/>
            <person name="Wortman J."/>
            <person name="Nusbaum C."/>
            <person name="Birren B."/>
        </authorList>
    </citation>
    <scope>NUCLEOTIDE SEQUENCE [LARGE SCALE GENOMIC DNA]</scope>
    <source>
        <strain evidence="3 4">ATCC 38327</strain>
    </source>
</reference>
<reference evidence="4" key="2">
    <citation type="submission" date="2009-11" db="EMBL/GenBank/DDBJ databases">
        <title>The Genome Sequence of Allomyces macrogynus strain ATCC 38327.</title>
        <authorList>
            <consortium name="The Broad Institute Genome Sequencing Platform"/>
            <person name="Russ C."/>
            <person name="Cuomo C."/>
            <person name="Shea T."/>
            <person name="Young S.K."/>
            <person name="Zeng Q."/>
            <person name="Koehrsen M."/>
            <person name="Haas B."/>
            <person name="Borodovsky M."/>
            <person name="Guigo R."/>
            <person name="Alvarado L."/>
            <person name="Berlin A."/>
            <person name="Borenstein D."/>
            <person name="Chen Z."/>
            <person name="Engels R."/>
            <person name="Freedman E."/>
            <person name="Gellesch M."/>
            <person name="Goldberg J."/>
            <person name="Griggs A."/>
            <person name="Gujja S."/>
            <person name="Heiman D."/>
            <person name="Hepburn T."/>
            <person name="Howarth C."/>
            <person name="Jen D."/>
            <person name="Larson L."/>
            <person name="Lewis B."/>
            <person name="Mehta T."/>
            <person name="Park D."/>
            <person name="Pearson M."/>
            <person name="Roberts A."/>
            <person name="Saif S."/>
            <person name="Shenoy N."/>
            <person name="Sisk P."/>
            <person name="Stolte C."/>
            <person name="Sykes S."/>
            <person name="Walk T."/>
            <person name="White J."/>
            <person name="Yandava C."/>
            <person name="Burger G."/>
            <person name="Gray M.W."/>
            <person name="Holland P.W.H."/>
            <person name="King N."/>
            <person name="Lang F.B.F."/>
            <person name="Roger A.J."/>
            <person name="Ruiz-Trillo I."/>
            <person name="Lander E."/>
            <person name="Nusbaum C."/>
        </authorList>
    </citation>
    <scope>NUCLEOTIDE SEQUENCE [LARGE SCALE GENOMIC DNA]</scope>
    <source>
        <strain evidence="4">ATCC 38327</strain>
    </source>
</reference>
<dbReference type="InterPro" id="IPR015943">
    <property type="entry name" value="WD40/YVTN_repeat-like_dom_sf"/>
</dbReference>
<dbReference type="GO" id="GO:0030687">
    <property type="term" value="C:preribosome, large subunit precursor"/>
    <property type="evidence" value="ECO:0007669"/>
    <property type="project" value="TreeGrafter"/>
</dbReference>
<dbReference type="Proteomes" id="UP000054350">
    <property type="component" value="Unassembled WGS sequence"/>
</dbReference>
<dbReference type="OrthoDB" id="18388at2759"/>
<accession>A0A0L0SUE2</accession>
<evidence type="ECO:0000256" key="2">
    <source>
        <dbReference type="SAM" id="MobiDB-lite"/>
    </source>
</evidence>
<dbReference type="InterPro" id="IPR011047">
    <property type="entry name" value="Quinoprotein_ADH-like_sf"/>
</dbReference>
<name>A0A0L0SUE2_ALLM3</name>
<dbReference type="Gene3D" id="2.130.10.10">
    <property type="entry name" value="YVTN repeat-like/Quinoprotein amine dehydrogenase"/>
    <property type="match status" value="1"/>
</dbReference>
<dbReference type="GO" id="GO:0042273">
    <property type="term" value="P:ribosomal large subunit biogenesis"/>
    <property type="evidence" value="ECO:0007669"/>
    <property type="project" value="InterPro"/>
</dbReference>
<protein>
    <recommendedName>
        <fullName evidence="5">Ribosome biogenesis protein NSA1</fullName>
    </recommendedName>
</protein>
<proteinExistence type="predicted"/>
<dbReference type="VEuPathDB" id="FungiDB:AMAG_10342"/>
<evidence type="ECO:0008006" key="5">
    <source>
        <dbReference type="Google" id="ProtNLM"/>
    </source>
</evidence>
<feature type="compositionally biased region" description="Acidic residues" evidence="2">
    <location>
        <begin position="417"/>
        <end position="426"/>
    </location>
</feature>
<comment type="subunit">
    <text evidence="1">Component of the pre-66S ribosomal particle.</text>
</comment>
<dbReference type="eggNOG" id="KOG3881">
    <property type="taxonomic scope" value="Eukaryota"/>
</dbReference>
<dbReference type="EMBL" id="GG745349">
    <property type="protein sequence ID" value="KNE66081.1"/>
    <property type="molecule type" value="Genomic_DNA"/>
</dbReference>
<organism evidence="3 4">
    <name type="scientific">Allomyces macrogynus (strain ATCC 38327)</name>
    <name type="common">Allomyces javanicus var. macrogynus</name>
    <dbReference type="NCBI Taxonomy" id="578462"/>
    <lineage>
        <taxon>Eukaryota</taxon>
        <taxon>Fungi</taxon>
        <taxon>Fungi incertae sedis</taxon>
        <taxon>Blastocladiomycota</taxon>
        <taxon>Blastocladiomycetes</taxon>
        <taxon>Blastocladiales</taxon>
        <taxon>Blastocladiaceae</taxon>
        <taxon>Allomyces</taxon>
    </lineage>
</organism>
<evidence type="ECO:0000313" key="3">
    <source>
        <dbReference type="EMBL" id="KNE66081.1"/>
    </source>
</evidence>
<feature type="region of interest" description="Disordered" evidence="2">
    <location>
        <begin position="284"/>
        <end position="306"/>
    </location>
</feature>
<evidence type="ECO:0000313" key="4">
    <source>
        <dbReference type="Proteomes" id="UP000054350"/>
    </source>
</evidence>
<gene>
    <name evidence="3" type="ORF">AMAG_10342</name>
</gene>
<feature type="compositionally biased region" description="Acidic residues" evidence="2">
    <location>
        <begin position="388"/>
        <end position="407"/>
    </location>
</feature>